<organism evidence="9">
    <name type="scientific">Corethrella appendiculata</name>
    <dbReference type="NCBI Taxonomy" id="1370023"/>
    <lineage>
        <taxon>Eukaryota</taxon>
        <taxon>Metazoa</taxon>
        <taxon>Ecdysozoa</taxon>
        <taxon>Arthropoda</taxon>
        <taxon>Hexapoda</taxon>
        <taxon>Insecta</taxon>
        <taxon>Pterygota</taxon>
        <taxon>Neoptera</taxon>
        <taxon>Endopterygota</taxon>
        <taxon>Diptera</taxon>
        <taxon>Nematocera</taxon>
        <taxon>Culicoidea</taxon>
        <taxon>Chaoboridae</taxon>
        <taxon>Corethrella</taxon>
    </lineage>
</organism>
<dbReference type="GO" id="GO:0046103">
    <property type="term" value="P:inosine biosynthetic process"/>
    <property type="evidence" value="ECO:0007669"/>
    <property type="project" value="TreeGrafter"/>
</dbReference>
<comment type="catalytic activity">
    <reaction evidence="7">
        <text>N(6)-methyl-AMP + H2O + H(+) = IMP + methylamine</text>
        <dbReference type="Rhea" id="RHEA:16001"/>
        <dbReference type="ChEBI" id="CHEBI:15377"/>
        <dbReference type="ChEBI" id="CHEBI:15378"/>
        <dbReference type="ChEBI" id="CHEBI:58053"/>
        <dbReference type="ChEBI" id="CHEBI:59338"/>
        <dbReference type="ChEBI" id="CHEBI:144842"/>
    </reaction>
    <physiologicalReaction direction="left-to-right" evidence="7">
        <dbReference type="Rhea" id="RHEA:16002"/>
    </physiologicalReaction>
</comment>
<dbReference type="Pfam" id="PF00962">
    <property type="entry name" value="A_deaminase"/>
    <property type="match status" value="1"/>
</dbReference>
<dbReference type="PANTHER" id="PTHR11409:SF42">
    <property type="entry name" value="ADENOSINE DEAMINASE-LIKE PROTEIN"/>
    <property type="match status" value="1"/>
</dbReference>
<dbReference type="Gene3D" id="3.20.20.140">
    <property type="entry name" value="Metal-dependent hydrolases"/>
    <property type="match status" value="1"/>
</dbReference>
<dbReference type="GO" id="GO:0006154">
    <property type="term" value="P:adenosine catabolic process"/>
    <property type="evidence" value="ECO:0007669"/>
    <property type="project" value="TreeGrafter"/>
</dbReference>
<dbReference type="AlphaFoldDB" id="U5EPV6"/>
<keyword evidence="4" id="KW-0378">Hydrolase</keyword>
<reference evidence="9" key="1">
    <citation type="journal article" date="2014" name="Insect Biochem. Mol. Biol.">
        <title>An insight into the sialome of the frog biting fly, Corethrella appendiculata.</title>
        <authorList>
            <person name="Ribeiro J.M.C."/>
            <person name="Chagas A.C."/>
            <person name="Pham V.M."/>
            <person name="Lounibos L.P."/>
            <person name="Calvo E."/>
        </authorList>
    </citation>
    <scope>NUCLEOTIDE SEQUENCE</scope>
    <source>
        <tissue evidence="9">Salivary glands</tissue>
    </source>
</reference>
<comment type="similarity">
    <text evidence="2">Belongs to the metallo-dependent hydrolases superfamily. Adenosine and AMP deaminases family.</text>
</comment>
<dbReference type="InterPro" id="IPR006330">
    <property type="entry name" value="Ado/ade_deaminase"/>
</dbReference>
<accession>U5EPV6</accession>
<evidence type="ECO:0000256" key="1">
    <source>
        <dbReference type="ARBA" id="ARBA00001947"/>
    </source>
</evidence>
<evidence type="ECO:0000256" key="3">
    <source>
        <dbReference type="ARBA" id="ARBA00022723"/>
    </source>
</evidence>
<protein>
    <submittedName>
        <fullName evidence="9">Putative adenine deaminase/adenosine deaminase</fullName>
    </submittedName>
</protein>
<dbReference type="PANTHER" id="PTHR11409">
    <property type="entry name" value="ADENOSINE DEAMINASE"/>
    <property type="match status" value="1"/>
</dbReference>
<name>U5EPV6_9DIPT</name>
<dbReference type="GO" id="GO:0004000">
    <property type="term" value="F:adenosine deaminase activity"/>
    <property type="evidence" value="ECO:0007669"/>
    <property type="project" value="TreeGrafter"/>
</dbReference>
<keyword evidence="5" id="KW-0862">Zinc</keyword>
<evidence type="ECO:0000256" key="7">
    <source>
        <dbReference type="ARBA" id="ARBA00048787"/>
    </source>
</evidence>
<dbReference type="InterPro" id="IPR032466">
    <property type="entry name" value="Metal_Hydrolase"/>
</dbReference>
<evidence type="ECO:0000313" key="9">
    <source>
        <dbReference type="EMBL" id="JAB56319.1"/>
    </source>
</evidence>
<comment type="cofactor">
    <cofactor evidence="1">
        <name>Zn(2+)</name>
        <dbReference type="ChEBI" id="CHEBI:29105"/>
    </cofactor>
</comment>
<feature type="non-terminal residue" evidence="9">
    <location>
        <position position="1"/>
    </location>
</feature>
<dbReference type="GO" id="GO:0046872">
    <property type="term" value="F:metal ion binding"/>
    <property type="evidence" value="ECO:0007669"/>
    <property type="project" value="UniProtKB-KW"/>
</dbReference>
<evidence type="ECO:0000259" key="8">
    <source>
        <dbReference type="Pfam" id="PF00962"/>
    </source>
</evidence>
<dbReference type="InterPro" id="IPR001365">
    <property type="entry name" value="A_deaminase_dom"/>
</dbReference>
<keyword evidence="6" id="KW-0546">Nucleotide metabolism</keyword>
<dbReference type="GO" id="GO:0009117">
    <property type="term" value="P:nucleotide metabolic process"/>
    <property type="evidence" value="ECO:0007669"/>
    <property type="project" value="UniProtKB-KW"/>
</dbReference>
<feature type="domain" description="Adenosine deaminase" evidence="8">
    <location>
        <begin position="12"/>
        <end position="299"/>
    </location>
</feature>
<evidence type="ECO:0000256" key="6">
    <source>
        <dbReference type="ARBA" id="ARBA00023080"/>
    </source>
</evidence>
<evidence type="ECO:0000256" key="5">
    <source>
        <dbReference type="ARBA" id="ARBA00022833"/>
    </source>
</evidence>
<sequence length="308" mass="35222">LKYGNERDGDDLFQYIISEHHELSLQECFKKFGYAHDLTDTKQSLKLATESVIKEFAAENVIYLELRTTPKTTKSMSKFEYLATVIETIRECESKYPDIIVKLLPSIDRSKGKQEAEENVELILKFIEENNSDIIKGVDLSGNFISTVFSDFKDVLKTARDNGLKLALHCGELEDDAEIEEMLNFGLDRIGHGTFIRGKNLDTVLQEKIPIECCLTSNLRCGTAPSYQEHHFGKLFTLKHPVCICTDDFGVFNTTLSKELKLCKASFNLTDEEILQLNKKSVDFCFANAEEKQFLLNKFNEFCYNNNE</sequence>
<dbReference type="CDD" id="cd00443">
    <property type="entry name" value="ADA_AMPD"/>
    <property type="match status" value="1"/>
</dbReference>
<evidence type="ECO:0000256" key="2">
    <source>
        <dbReference type="ARBA" id="ARBA00006676"/>
    </source>
</evidence>
<evidence type="ECO:0000256" key="4">
    <source>
        <dbReference type="ARBA" id="ARBA00022801"/>
    </source>
</evidence>
<dbReference type="SUPFAM" id="SSF51556">
    <property type="entry name" value="Metallo-dependent hydrolases"/>
    <property type="match status" value="1"/>
</dbReference>
<dbReference type="EMBL" id="GANO01003552">
    <property type="protein sequence ID" value="JAB56319.1"/>
    <property type="molecule type" value="mRNA"/>
</dbReference>
<proteinExistence type="evidence at transcript level"/>
<keyword evidence="3" id="KW-0479">Metal-binding</keyword>